<organism evidence="10 11">
    <name type="scientific">Fomitopsis schrenkii</name>
    <name type="common">Brown rot fungus</name>
    <dbReference type="NCBI Taxonomy" id="2126942"/>
    <lineage>
        <taxon>Eukaryota</taxon>
        <taxon>Fungi</taxon>
        <taxon>Dikarya</taxon>
        <taxon>Basidiomycota</taxon>
        <taxon>Agaricomycotina</taxon>
        <taxon>Agaricomycetes</taxon>
        <taxon>Polyporales</taxon>
        <taxon>Fomitopsis</taxon>
    </lineage>
</organism>
<keyword evidence="4" id="KW-0238">DNA-binding</keyword>
<dbReference type="InParanoid" id="S8G6X6"/>
<dbReference type="GO" id="GO:0008270">
    <property type="term" value="F:zinc ion binding"/>
    <property type="evidence" value="ECO:0007669"/>
    <property type="project" value="InterPro"/>
</dbReference>
<accession>S8G6X6</accession>
<dbReference type="eggNOG" id="ENOG502S5JI">
    <property type="taxonomic scope" value="Eukaryota"/>
</dbReference>
<dbReference type="CDD" id="cd00067">
    <property type="entry name" value="GAL4"/>
    <property type="match status" value="1"/>
</dbReference>
<dbReference type="EMBL" id="KE504122">
    <property type="protein sequence ID" value="EPT05910.1"/>
    <property type="molecule type" value="Genomic_DNA"/>
</dbReference>
<evidence type="ECO:0000256" key="2">
    <source>
        <dbReference type="ARBA" id="ARBA00022833"/>
    </source>
</evidence>
<reference evidence="10 11" key="1">
    <citation type="journal article" date="2012" name="Science">
        <title>The Paleozoic origin of enzymatic lignin decomposition reconstructed from 31 fungal genomes.</title>
        <authorList>
            <person name="Floudas D."/>
            <person name="Binder M."/>
            <person name="Riley R."/>
            <person name="Barry K."/>
            <person name="Blanchette R.A."/>
            <person name="Henrissat B."/>
            <person name="Martinez A.T."/>
            <person name="Otillar R."/>
            <person name="Spatafora J.W."/>
            <person name="Yadav J.S."/>
            <person name="Aerts A."/>
            <person name="Benoit I."/>
            <person name="Boyd A."/>
            <person name="Carlson A."/>
            <person name="Copeland A."/>
            <person name="Coutinho P.M."/>
            <person name="de Vries R.P."/>
            <person name="Ferreira P."/>
            <person name="Findley K."/>
            <person name="Foster B."/>
            <person name="Gaskell J."/>
            <person name="Glotzer D."/>
            <person name="Gorecki P."/>
            <person name="Heitman J."/>
            <person name="Hesse C."/>
            <person name="Hori C."/>
            <person name="Igarashi K."/>
            <person name="Jurgens J.A."/>
            <person name="Kallen N."/>
            <person name="Kersten P."/>
            <person name="Kohler A."/>
            <person name="Kuees U."/>
            <person name="Kumar T.K.A."/>
            <person name="Kuo A."/>
            <person name="LaButti K."/>
            <person name="Larrondo L.F."/>
            <person name="Lindquist E."/>
            <person name="Ling A."/>
            <person name="Lombard V."/>
            <person name="Lucas S."/>
            <person name="Lundell T."/>
            <person name="Martin R."/>
            <person name="McLaughlin D.J."/>
            <person name="Morgenstern I."/>
            <person name="Morin E."/>
            <person name="Murat C."/>
            <person name="Nagy L.G."/>
            <person name="Nolan M."/>
            <person name="Ohm R.A."/>
            <person name="Patyshakuliyeva A."/>
            <person name="Rokas A."/>
            <person name="Ruiz-Duenas F.J."/>
            <person name="Sabat G."/>
            <person name="Salamov A."/>
            <person name="Samejima M."/>
            <person name="Schmutz J."/>
            <person name="Slot J.C."/>
            <person name="St John F."/>
            <person name="Stenlid J."/>
            <person name="Sun H."/>
            <person name="Sun S."/>
            <person name="Syed K."/>
            <person name="Tsang A."/>
            <person name="Wiebenga A."/>
            <person name="Young D."/>
            <person name="Pisabarro A."/>
            <person name="Eastwood D.C."/>
            <person name="Martin F."/>
            <person name="Cullen D."/>
            <person name="Grigoriev I.V."/>
            <person name="Hibbett D.S."/>
        </authorList>
    </citation>
    <scope>NUCLEOTIDE SEQUENCE</scope>
    <source>
        <strain evidence="11">FP-58527</strain>
    </source>
</reference>
<evidence type="ECO:0000313" key="10">
    <source>
        <dbReference type="EMBL" id="EPT05910.1"/>
    </source>
</evidence>
<dbReference type="InterPro" id="IPR036864">
    <property type="entry name" value="Zn2-C6_fun-type_DNA-bd_sf"/>
</dbReference>
<evidence type="ECO:0000256" key="6">
    <source>
        <dbReference type="ARBA" id="ARBA00023242"/>
    </source>
</evidence>
<keyword evidence="3" id="KW-0805">Transcription regulation</keyword>
<feature type="compositionally biased region" description="Basic and acidic residues" evidence="8">
    <location>
        <begin position="1"/>
        <end position="12"/>
    </location>
</feature>
<protein>
    <recommendedName>
        <fullName evidence="7">Transcription activator of gluconeogenesis ERT1</fullName>
    </recommendedName>
</protein>
<proteinExistence type="predicted"/>
<keyword evidence="2" id="KW-0862">Zinc</keyword>
<feature type="region of interest" description="Disordered" evidence="8">
    <location>
        <begin position="1"/>
        <end position="25"/>
    </location>
</feature>
<evidence type="ECO:0000256" key="8">
    <source>
        <dbReference type="SAM" id="MobiDB-lite"/>
    </source>
</evidence>
<keyword evidence="11" id="KW-1185">Reference proteome</keyword>
<keyword evidence="1" id="KW-0479">Metal-binding</keyword>
<feature type="compositionally biased region" description="Pro residues" evidence="8">
    <location>
        <begin position="227"/>
        <end position="242"/>
    </location>
</feature>
<dbReference type="InterPro" id="IPR001138">
    <property type="entry name" value="Zn2Cys6_DnaBD"/>
</dbReference>
<dbReference type="InterPro" id="IPR050335">
    <property type="entry name" value="ERT1_acuK_gluconeogen_tf"/>
</dbReference>
<dbReference type="PANTHER" id="PTHR47659">
    <property type="entry name" value="ZN(II)2CYS6 TRANSCRIPTION FACTOR (EUROFUNG)-RELATED"/>
    <property type="match status" value="1"/>
</dbReference>
<evidence type="ECO:0000313" key="11">
    <source>
        <dbReference type="Proteomes" id="UP000015241"/>
    </source>
</evidence>
<dbReference type="AlphaFoldDB" id="S8G6X6"/>
<feature type="domain" description="Zn(2)-C6 fungal-type" evidence="9">
    <location>
        <begin position="63"/>
        <end position="94"/>
    </location>
</feature>
<dbReference type="GO" id="GO:0000981">
    <property type="term" value="F:DNA-binding transcription factor activity, RNA polymerase II-specific"/>
    <property type="evidence" value="ECO:0007669"/>
    <property type="project" value="InterPro"/>
</dbReference>
<feature type="region of interest" description="Disordered" evidence="8">
    <location>
        <begin position="95"/>
        <end position="125"/>
    </location>
</feature>
<dbReference type="SMART" id="SM00066">
    <property type="entry name" value="GAL4"/>
    <property type="match status" value="1"/>
</dbReference>
<dbReference type="PANTHER" id="PTHR47659:SF7">
    <property type="entry name" value="FUNGAL TRANSCRIPTIONAL REGULATORY PROTEIN, N-TERMINAL DOMAIN-CONTAINING PROTEIN"/>
    <property type="match status" value="1"/>
</dbReference>
<dbReference type="PROSITE" id="PS50048">
    <property type="entry name" value="ZN2_CY6_FUNGAL_2"/>
    <property type="match status" value="1"/>
</dbReference>
<sequence length="301" mass="33050">MSDHNPDGDDHNSSPPQSADAVQPQMTMHPITYPSMPMHMYPFPPGVLPATAPRTKRRQVKNACTNCQKACKKCDDARPCLRCVKYGIAEECVDSQRKERQKGVKRGPYKKRDGKPNNVDQPVDVNGPPGLVIPPAVAATSATPPIPYVSPYPPFYGQYPTHLHKPGEGPVYVPQLVYAPLPPQAPQPMPGHNGHEGEAPGYPPGPYYPIFTPYPPQYATPYMVHAPRPPEGQPMGVPPVHPHPSVHHYQPYPPPPPPQAYSKPPSRCRRPFTMVMESEDPMELRTCGASCAEALSLSAMQ</sequence>
<evidence type="ECO:0000256" key="4">
    <source>
        <dbReference type="ARBA" id="ARBA00023125"/>
    </source>
</evidence>
<dbReference type="Gene3D" id="4.10.240.10">
    <property type="entry name" value="Zn(2)-C6 fungal-type DNA-binding domain"/>
    <property type="match status" value="1"/>
</dbReference>
<dbReference type="HOGENOM" id="CLU_076667_0_0_1"/>
<dbReference type="STRING" id="743788.S8G6X6"/>
<dbReference type="Proteomes" id="UP000015241">
    <property type="component" value="Unassembled WGS sequence"/>
</dbReference>
<dbReference type="OrthoDB" id="5575144at2759"/>
<evidence type="ECO:0000256" key="5">
    <source>
        <dbReference type="ARBA" id="ARBA00023163"/>
    </source>
</evidence>
<evidence type="ECO:0000256" key="1">
    <source>
        <dbReference type="ARBA" id="ARBA00022723"/>
    </source>
</evidence>
<dbReference type="GO" id="GO:0003677">
    <property type="term" value="F:DNA binding"/>
    <property type="evidence" value="ECO:0007669"/>
    <property type="project" value="UniProtKB-KW"/>
</dbReference>
<gene>
    <name evidence="10" type="ORF">FOMPIDRAFT_125143</name>
</gene>
<name>S8G6X6_FOMSC</name>
<keyword evidence="6" id="KW-0539">Nucleus</keyword>
<evidence type="ECO:0000256" key="7">
    <source>
        <dbReference type="ARBA" id="ARBA00040903"/>
    </source>
</evidence>
<feature type="region of interest" description="Disordered" evidence="8">
    <location>
        <begin position="227"/>
        <end position="266"/>
    </location>
</feature>
<keyword evidence="5" id="KW-0804">Transcription</keyword>
<evidence type="ECO:0000259" key="9">
    <source>
        <dbReference type="PROSITE" id="PS50048"/>
    </source>
</evidence>
<dbReference type="SUPFAM" id="SSF57701">
    <property type="entry name" value="Zn2/Cys6 DNA-binding domain"/>
    <property type="match status" value="1"/>
</dbReference>
<evidence type="ECO:0000256" key="3">
    <source>
        <dbReference type="ARBA" id="ARBA00023015"/>
    </source>
</evidence>